<keyword evidence="3" id="KW-1185">Reference proteome</keyword>
<gene>
    <name evidence="2" type="ORF">PXEA_LOCUS31233</name>
</gene>
<sequence length="241" mass="25160">MSGTVATTGLPLISTDTNTTAVSKLPSCSTSATAQPCRYNYSPLSPSSPNESINPSSPKLSSSDTHCQSASSGPHCPTIGPRICPVTLNNPTSFELNTLGLPIPTSMTVTTTSIPVMCSTSASPSTSIAFITNQLASPHLPATSTGLLEHRYSSSECSDTGGPSGVGQVASSITVNPSNEASSARVASFMAIAQQRYLEEVEPYTMRNRSDSMRTRTSSEASQIVPNESITNFRLLCGINC</sequence>
<proteinExistence type="predicted"/>
<comment type="caution">
    <text evidence="2">The sequence shown here is derived from an EMBL/GenBank/DDBJ whole genome shotgun (WGS) entry which is preliminary data.</text>
</comment>
<dbReference type="AlphaFoldDB" id="A0A3S5B9L9"/>
<feature type="region of interest" description="Disordered" evidence="1">
    <location>
        <begin position="40"/>
        <end position="74"/>
    </location>
</feature>
<organism evidence="2 3">
    <name type="scientific">Protopolystoma xenopodis</name>
    <dbReference type="NCBI Taxonomy" id="117903"/>
    <lineage>
        <taxon>Eukaryota</taxon>
        <taxon>Metazoa</taxon>
        <taxon>Spiralia</taxon>
        <taxon>Lophotrochozoa</taxon>
        <taxon>Platyhelminthes</taxon>
        <taxon>Monogenea</taxon>
        <taxon>Polyopisthocotylea</taxon>
        <taxon>Polystomatidea</taxon>
        <taxon>Polystomatidae</taxon>
        <taxon>Protopolystoma</taxon>
    </lineage>
</organism>
<protein>
    <submittedName>
        <fullName evidence="2">Uncharacterized protein</fullName>
    </submittedName>
</protein>
<evidence type="ECO:0000313" key="2">
    <source>
        <dbReference type="EMBL" id="VEL37793.1"/>
    </source>
</evidence>
<dbReference type="EMBL" id="CAAALY010255984">
    <property type="protein sequence ID" value="VEL37793.1"/>
    <property type="molecule type" value="Genomic_DNA"/>
</dbReference>
<feature type="compositionally biased region" description="Low complexity" evidence="1">
    <location>
        <begin position="40"/>
        <end position="63"/>
    </location>
</feature>
<dbReference type="Proteomes" id="UP000784294">
    <property type="component" value="Unassembled WGS sequence"/>
</dbReference>
<dbReference type="OrthoDB" id="6288903at2759"/>
<accession>A0A3S5B9L9</accession>
<evidence type="ECO:0000313" key="3">
    <source>
        <dbReference type="Proteomes" id="UP000784294"/>
    </source>
</evidence>
<reference evidence="2" key="1">
    <citation type="submission" date="2018-11" db="EMBL/GenBank/DDBJ databases">
        <authorList>
            <consortium name="Pathogen Informatics"/>
        </authorList>
    </citation>
    <scope>NUCLEOTIDE SEQUENCE</scope>
</reference>
<name>A0A3S5B9L9_9PLAT</name>
<evidence type="ECO:0000256" key="1">
    <source>
        <dbReference type="SAM" id="MobiDB-lite"/>
    </source>
</evidence>